<evidence type="ECO:0000313" key="5">
    <source>
        <dbReference type="Proteomes" id="UP001470023"/>
    </source>
</evidence>
<dbReference type="Pfam" id="PF01740">
    <property type="entry name" value="STAS"/>
    <property type="match status" value="1"/>
</dbReference>
<gene>
    <name evidence="4" type="ORF">ABT272_45400</name>
</gene>
<dbReference type="InterPro" id="IPR036513">
    <property type="entry name" value="STAS_dom_sf"/>
</dbReference>
<accession>A0ABV1ULT3</accession>
<dbReference type="InterPro" id="IPR003658">
    <property type="entry name" value="Anti-sigma_ant"/>
</dbReference>
<dbReference type="SUPFAM" id="SSF52091">
    <property type="entry name" value="SpoIIaa-like"/>
    <property type="match status" value="1"/>
</dbReference>
<dbReference type="EMBL" id="JBEPAZ010000178">
    <property type="protein sequence ID" value="MER6434686.1"/>
    <property type="molecule type" value="Genomic_DNA"/>
</dbReference>
<evidence type="ECO:0000256" key="2">
    <source>
        <dbReference type="RuleBase" id="RU003749"/>
    </source>
</evidence>
<dbReference type="Gene3D" id="3.30.750.24">
    <property type="entry name" value="STAS domain"/>
    <property type="match status" value="1"/>
</dbReference>
<dbReference type="PANTHER" id="PTHR33495:SF2">
    <property type="entry name" value="ANTI-SIGMA FACTOR ANTAGONIST TM_1081-RELATED"/>
    <property type="match status" value="1"/>
</dbReference>
<organism evidence="4 5">
    <name type="scientific">Streptomyces sp. 900105245</name>
    <dbReference type="NCBI Taxonomy" id="3154379"/>
    <lineage>
        <taxon>Bacteria</taxon>
        <taxon>Bacillati</taxon>
        <taxon>Actinomycetota</taxon>
        <taxon>Actinomycetes</taxon>
        <taxon>Kitasatosporales</taxon>
        <taxon>Streptomycetaceae</taxon>
        <taxon>Streptomyces</taxon>
    </lineage>
</organism>
<protein>
    <recommendedName>
        <fullName evidence="2">Anti-sigma factor antagonist</fullName>
    </recommendedName>
</protein>
<dbReference type="RefSeq" id="WP_352066480.1">
    <property type="nucleotide sequence ID" value="NZ_JBEPAZ010000178.1"/>
</dbReference>
<dbReference type="PROSITE" id="PS50801">
    <property type="entry name" value="STAS"/>
    <property type="match status" value="1"/>
</dbReference>
<feature type="domain" description="STAS" evidence="3">
    <location>
        <begin position="15"/>
        <end position="95"/>
    </location>
</feature>
<sequence length="107" mass="11450">MRAEDLLQAHSVWCEGTVLLHLAGELDLATAPLVENAVAACLAGRPRHILLDLADLTFCDGTGLRALRRVTDRVHAAGVALCLTGVHPHLERSLDHHLGSPSPSPRL</sequence>
<comment type="similarity">
    <text evidence="1 2">Belongs to the anti-sigma-factor antagonist family.</text>
</comment>
<keyword evidence="5" id="KW-1185">Reference proteome</keyword>
<dbReference type="InterPro" id="IPR002645">
    <property type="entry name" value="STAS_dom"/>
</dbReference>
<dbReference type="CDD" id="cd07043">
    <property type="entry name" value="STAS_anti-anti-sigma_factors"/>
    <property type="match status" value="1"/>
</dbReference>
<evidence type="ECO:0000259" key="3">
    <source>
        <dbReference type="PROSITE" id="PS50801"/>
    </source>
</evidence>
<evidence type="ECO:0000313" key="4">
    <source>
        <dbReference type="EMBL" id="MER6434686.1"/>
    </source>
</evidence>
<reference evidence="4 5" key="1">
    <citation type="submission" date="2024-06" db="EMBL/GenBank/DDBJ databases">
        <title>The Natural Products Discovery Center: Release of the First 8490 Sequenced Strains for Exploring Actinobacteria Biosynthetic Diversity.</title>
        <authorList>
            <person name="Kalkreuter E."/>
            <person name="Kautsar S.A."/>
            <person name="Yang D."/>
            <person name="Bader C.D."/>
            <person name="Teijaro C.N."/>
            <person name="Fluegel L."/>
            <person name="Davis C.M."/>
            <person name="Simpson J.R."/>
            <person name="Lauterbach L."/>
            <person name="Steele A.D."/>
            <person name="Gui C."/>
            <person name="Meng S."/>
            <person name="Li G."/>
            <person name="Viehrig K."/>
            <person name="Ye F."/>
            <person name="Su P."/>
            <person name="Kiefer A.F."/>
            <person name="Nichols A."/>
            <person name="Cepeda A.J."/>
            <person name="Yan W."/>
            <person name="Fan B."/>
            <person name="Jiang Y."/>
            <person name="Adhikari A."/>
            <person name="Zheng C.-J."/>
            <person name="Schuster L."/>
            <person name="Cowan T.M."/>
            <person name="Smanski M.J."/>
            <person name="Chevrette M.G."/>
            <person name="De Carvalho L.P.S."/>
            <person name="Shen B."/>
        </authorList>
    </citation>
    <scope>NUCLEOTIDE SEQUENCE [LARGE SCALE GENOMIC DNA]</scope>
    <source>
        <strain evidence="4 5">NPDC001166</strain>
    </source>
</reference>
<evidence type="ECO:0000256" key="1">
    <source>
        <dbReference type="ARBA" id="ARBA00009013"/>
    </source>
</evidence>
<name>A0ABV1ULT3_9ACTN</name>
<dbReference type="Proteomes" id="UP001470023">
    <property type="component" value="Unassembled WGS sequence"/>
</dbReference>
<proteinExistence type="inferred from homology"/>
<comment type="caution">
    <text evidence="4">The sequence shown here is derived from an EMBL/GenBank/DDBJ whole genome shotgun (WGS) entry which is preliminary data.</text>
</comment>
<dbReference type="NCBIfam" id="TIGR00377">
    <property type="entry name" value="ant_ant_sig"/>
    <property type="match status" value="1"/>
</dbReference>
<dbReference type="PANTHER" id="PTHR33495">
    <property type="entry name" value="ANTI-SIGMA FACTOR ANTAGONIST TM_1081-RELATED-RELATED"/>
    <property type="match status" value="1"/>
</dbReference>